<protein>
    <recommendedName>
        <fullName evidence="4">ATP-cone domain-containing protein</fullName>
    </recommendedName>
</protein>
<dbReference type="GO" id="GO:0005524">
    <property type="term" value="F:ATP binding"/>
    <property type="evidence" value="ECO:0007669"/>
    <property type="project" value="UniProtKB-UniRule"/>
</dbReference>
<evidence type="ECO:0000313" key="5">
    <source>
        <dbReference type="EMBL" id="PIU75028.1"/>
    </source>
</evidence>
<dbReference type="PANTHER" id="PTHR30455:SF2">
    <property type="entry name" value="TRANSCRIPTIONAL REPRESSOR NRDR"/>
    <property type="match status" value="1"/>
</dbReference>
<accession>A0A2M7AWL8</accession>
<dbReference type="InterPro" id="IPR003796">
    <property type="entry name" value="RNR_NrdR-like"/>
</dbReference>
<dbReference type="AlphaFoldDB" id="A0A2M7AWL8"/>
<organism evidence="5 6">
    <name type="scientific">Candidatus Portnoybacteria bacterium CG06_land_8_20_14_3_00_39_12</name>
    <dbReference type="NCBI Taxonomy" id="1974809"/>
    <lineage>
        <taxon>Bacteria</taxon>
        <taxon>Candidatus Portnoyibacteriota</taxon>
    </lineage>
</organism>
<dbReference type="GO" id="GO:0008270">
    <property type="term" value="F:zinc ion binding"/>
    <property type="evidence" value="ECO:0007669"/>
    <property type="project" value="InterPro"/>
</dbReference>
<dbReference type="PROSITE" id="PS51161">
    <property type="entry name" value="ATP_CONE"/>
    <property type="match status" value="1"/>
</dbReference>
<dbReference type="InterPro" id="IPR005144">
    <property type="entry name" value="ATP-cone_dom"/>
</dbReference>
<comment type="caution">
    <text evidence="5">The sequence shown here is derived from an EMBL/GenBank/DDBJ whole genome shotgun (WGS) entry which is preliminary data.</text>
</comment>
<dbReference type="EMBL" id="PEVY01000062">
    <property type="protein sequence ID" value="PIU75028.1"/>
    <property type="molecule type" value="Genomic_DNA"/>
</dbReference>
<proteinExistence type="predicted"/>
<sequence length="91" mass="10332">MAKEVIKKDGAKEPFDAEKIKNSILGAAQRTDLSEERKNEVVEQVAATVIQMAEEKDEIATSEIKEKILSELDIVEPVISEAWRKYEQENK</sequence>
<evidence type="ECO:0000259" key="4">
    <source>
        <dbReference type="PROSITE" id="PS51161"/>
    </source>
</evidence>
<dbReference type="Pfam" id="PF03477">
    <property type="entry name" value="ATP-cone"/>
    <property type="match status" value="1"/>
</dbReference>
<name>A0A2M7AWL8_9BACT</name>
<keyword evidence="2 3" id="KW-0067">ATP-binding</keyword>
<reference evidence="6" key="1">
    <citation type="submission" date="2017-09" db="EMBL/GenBank/DDBJ databases">
        <title>Depth-based differentiation of microbial function through sediment-hosted aquifers and enrichment of novel symbionts in the deep terrestrial subsurface.</title>
        <authorList>
            <person name="Probst A.J."/>
            <person name="Ladd B."/>
            <person name="Jarett J.K."/>
            <person name="Geller-Mcgrath D.E."/>
            <person name="Sieber C.M.K."/>
            <person name="Emerson J.B."/>
            <person name="Anantharaman K."/>
            <person name="Thomas B.C."/>
            <person name="Malmstrom R."/>
            <person name="Stieglmeier M."/>
            <person name="Klingl A."/>
            <person name="Woyke T."/>
            <person name="Ryan C.M."/>
            <person name="Banfield J.F."/>
        </authorList>
    </citation>
    <scope>NUCLEOTIDE SEQUENCE [LARGE SCALE GENOMIC DNA]</scope>
</reference>
<evidence type="ECO:0000256" key="2">
    <source>
        <dbReference type="ARBA" id="ARBA00022840"/>
    </source>
</evidence>
<evidence type="ECO:0000256" key="1">
    <source>
        <dbReference type="ARBA" id="ARBA00022741"/>
    </source>
</evidence>
<evidence type="ECO:0000256" key="3">
    <source>
        <dbReference type="PROSITE-ProRule" id="PRU00492"/>
    </source>
</evidence>
<feature type="domain" description="ATP-cone" evidence="4">
    <location>
        <begin position="3"/>
        <end position="91"/>
    </location>
</feature>
<dbReference type="Proteomes" id="UP000228775">
    <property type="component" value="Unassembled WGS sequence"/>
</dbReference>
<gene>
    <name evidence="5" type="ORF">COS76_02920</name>
</gene>
<dbReference type="GO" id="GO:0045892">
    <property type="term" value="P:negative regulation of DNA-templated transcription"/>
    <property type="evidence" value="ECO:0007669"/>
    <property type="project" value="InterPro"/>
</dbReference>
<keyword evidence="1 3" id="KW-0547">Nucleotide-binding</keyword>
<dbReference type="PANTHER" id="PTHR30455">
    <property type="entry name" value="TRANSCRIPTIONAL REPRESSOR NRDR"/>
    <property type="match status" value="1"/>
</dbReference>
<evidence type="ECO:0000313" key="6">
    <source>
        <dbReference type="Proteomes" id="UP000228775"/>
    </source>
</evidence>